<name>A0A845BFX4_9PROT</name>
<feature type="transmembrane region" description="Helical" evidence="1">
    <location>
        <begin position="51"/>
        <end position="73"/>
    </location>
</feature>
<keyword evidence="1" id="KW-0472">Membrane</keyword>
<keyword evidence="3" id="KW-1185">Reference proteome</keyword>
<comment type="caution">
    <text evidence="2">The sequence shown here is derived from an EMBL/GenBank/DDBJ whole genome shotgun (WGS) entry which is preliminary data.</text>
</comment>
<organism evidence="2 3">
    <name type="scientific">Teichococcus coralli</name>
    <dbReference type="NCBI Taxonomy" id="2545983"/>
    <lineage>
        <taxon>Bacteria</taxon>
        <taxon>Pseudomonadati</taxon>
        <taxon>Pseudomonadota</taxon>
        <taxon>Alphaproteobacteria</taxon>
        <taxon>Acetobacterales</taxon>
        <taxon>Roseomonadaceae</taxon>
        <taxon>Roseomonas</taxon>
    </lineage>
</organism>
<sequence>MSTKRPLNRVPFLRVVIDGLMVVVPIGAVVLLVLGILHALRDATAPLAGQFVHPMVMGTLLFVAICIAVGYMVRSAIGRAARHALEAALFEKIPGYRLFKAFAEDGPLAGAEGGSLRPAIAAFDDAQAPALVMDEFPDGGFLVFVPGSPTAMSGSLHILAADRVALLDVPLLPFLKAISSWGLGLKGLMGSSPPPRRQAE</sequence>
<evidence type="ECO:0000313" key="3">
    <source>
        <dbReference type="Proteomes" id="UP000460715"/>
    </source>
</evidence>
<gene>
    <name evidence="2" type="ORF">E0493_16790</name>
</gene>
<dbReference type="OrthoDB" id="9780267at2"/>
<evidence type="ECO:0000256" key="1">
    <source>
        <dbReference type="SAM" id="Phobius"/>
    </source>
</evidence>
<dbReference type="EMBL" id="SNVJ01000017">
    <property type="protein sequence ID" value="MXP65006.1"/>
    <property type="molecule type" value="Genomic_DNA"/>
</dbReference>
<reference evidence="2 3" key="1">
    <citation type="submission" date="2019-03" db="EMBL/GenBank/DDBJ databases">
        <title>Roseomonas sp. a novel Roseomonas species isolated from Sea whip Gorgonian.</title>
        <authorList>
            <person name="Li F."/>
            <person name="Pan X."/>
            <person name="Huang S."/>
            <person name="Li Z."/>
            <person name="Meng B."/>
        </authorList>
    </citation>
    <scope>NUCLEOTIDE SEQUENCE [LARGE SCALE GENOMIC DNA]</scope>
    <source>
        <strain evidence="2 3">M0104</strain>
    </source>
</reference>
<evidence type="ECO:0000313" key="2">
    <source>
        <dbReference type="EMBL" id="MXP65006.1"/>
    </source>
</evidence>
<dbReference type="AlphaFoldDB" id="A0A845BFX4"/>
<keyword evidence="1" id="KW-0812">Transmembrane</keyword>
<dbReference type="Proteomes" id="UP000460715">
    <property type="component" value="Unassembled WGS sequence"/>
</dbReference>
<keyword evidence="1" id="KW-1133">Transmembrane helix</keyword>
<evidence type="ECO:0008006" key="4">
    <source>
        <dbReference type="Google" id="ProtNLM"/>
    </source>
</evidence>
<protein>
    <recommendedName>
        <fullName evidence="4">DUF502 domain-containing protein</fullName>
    </recommendedName>
</protein>
<accession>A0A845BFX4</accession>
<feature type="transmembrane region" description="Helical" evidence="1">
    <location>
        <begin position="12"/>
        <end position="39"/>
    </location>
</feature>
<dbReference type="RefSeq" id="WP_160938417.1">
    <property type="nucleotide sequence ID" value="NZ_SNVJ01000017.1"/>
</dbReference>
<proteinExistence type="predicted"/>